<accession>A0A4U0TPC6</accession>
<dbReference type="GO" id="GO:0016614">
    <property type="term" value="F:oxidoreductase activity, acting on CH-OH group of donors"/>
    <property type="evidence" value="ECO:0007669"/>
    <property type="project" value="InterPro"/>
</dbReference>
<comment type="caution">
    <text evidence="10">The sequence shown here is derived from an EMBL/GenBank/DDBJ whole genome shotgun (WGS) entry which is preliminary data.</text>
</comment>
<dbReference type="Gene3D" id="2.60.40.1760">
    <property type="entry name" value="glycosyl hydrolase (family 31)"/>
    <property type="match status" value="1"/>
</dbReference>
<dbReference type="CDD" id="cd14752">
    <property type="entry name" value="GH31_N"/>
    <property type="match status" value="1"/>
</dbReference>
<dbReference type="Pfam" id="PF05199">
    <property type="entry name" value="GMC_oxred_C"/>
    <property type="match status" value="1"/>
</dbReference>
<evidence type="ECO:0000256" key="8">
    <source>
        <dbReference type="SAM" id="SignalP"/>
    </source>
</evidence>
<evidence type="ECO:0000259" key="9">
    <source>
        <dbReference type="PROSITE" id="PS00624"/>
    </source>
</evidence>
<gene>
    <name evidence="10" type="ORF">B0A50_06426</name>
</gene>
<dbReference type="Proteomes" id="UP000308549">
    <property type="component" value="Unassembled WGS sequence"/>
</dbReference>
<dbReference type="InterPro" id="IPR017853">
    <property type="entry name" value="GH"/>
</dbReference>
<dbReference type="GO" id="GO:0030246">
    <property type="term" value="F:carbohydrate binding"/>
    <property type="evidence" value="ECO:0007669"/>
    <property type="project" value="InterPro"/>
</dbReference>
<dbReference type="EC" id="3.2.1.20" evidence="4"/>
<dbReference type="SUPFAM" id="SSF54373">
    <property type="entry name" value="FAD-linked reductases, C-terminal domain"/>
    <property type="match status" value="1"/>
</dbReference>
<dbReference type="Pfam" id="PF00732">
    <property type="entry name" value="GMC_oxred_N"/>
    <property type="match status" value="1"/>
</dbReference>
<feature type="signal peptide" evidence="8">
    <location>
        <begin position="1"/>
        <end position="20"/>
    </location>
</feature>
<organism evidence="10 11">
    <name type="scientific">Salinomyces thailandicus</name>
    <dbReference type="NCBI Taxonomy" id="706561"/>
    <lineage>
        <taxon>Eukaryota</taxon>
        <taxon>Fungi</taxon>
        <taxon>Dikarya</taxon>
        <taxon>Ascomycota</taxon>
        <taxon>Pezizomycotina</taxon>
        <taxon>Dothideomycetes</taxon>
        <taxon>Dothideomycetidae</taxon>
        <taxon>Mycosphaerellales</taxon>
        <taxon>Teratosphaeriaceae</taxon>
        <taxon>Salinomyces</taxon>
    </lineage>
</organism>
<dbReference type="SUPFAM" id="SSF74650">
    <property type="entry name" value="Galactose mutarotase-like"/>
    <property type="match status" value="1"/>
</dbReference>
<dbReference type="SUPFAM" id="SSF51445">
    <property type="entry name" value="(Trans)glycosidases"/>
    <property type="match status" value="1"/>
</dbReference>
<dbReference type="Gene3D" id="3.50.50.60">
    <property type="entry name" value="FAD/NAD(P)-binding domain"/>
    <property type="match status" value="1"/>
</dbReference>
<sequence>MAKTTLRAAFLGLLLAQAKAQEPQFPPAFPPTPALPASYNYAPSVTPNVADPLAPNAQEKCPGYKASNVQEVTNGLTADLSLAGQECNVYGFDVHDLTLNVQYQSKERLAVSIYPKHLDSGNESLYLLSPELTPQPAAEEGSTKAGSDLVFSWSNEPSFQFRISRAKSGEVLFDTYGHKLVFEDQFLELVTSMVPDYNIYGLAESLRAFRLPNNFTQTFWNAYNLENDQELDVNGHSTHPVYLETRYGNGTSKSHGVYARNAHGQDWLLRSDSVTYRTIGGSFEFYFLSGSAPKEVISQYQTGVITPPYIPAYWHLGFQQNRWGYLNWTNLQDVIDAYADAGIQLESITNDLDYLKLNRIFTHKVPQYDVEEGQRFLDRLHAAGQYYLPILDPNVYAPDPDNATDAYPTYDRGVELDVYLRAGGNESGYYYGILWNGFSAYPDFMAPAAQQFWTEQFVEYHKQLAYDGFWLDVSDATSFCTGSCGTGMLDENPIHVPFALPGDPNTSVAVDYRYPEAFNITNATEAASASASRVSQSLEYSTPTATPTPVLGRTLPTSGVRNLTFPPYAINNFLAGHSLVKQVLSPDAVHKNGMTEYELHNLYGHVSSNATYNALLAAIPGKRPWNQARATFAGHWGGDTNSKWGNMYFGISQALQFAIAGIPYFGVETCGFNGNADMELCTRWMQLSAWFPLYRNHNNRNTIAQEAYRWSTTIDSTRKIMDIRYSLLPYTYTLFHKANTAGETVLRALAWEFPDDEGLKAVETQFMSGSALLVTPVLEPLATTVKGVFPGVASGTIWYDWYTLQKVDAAPGVNMTLQAPLTHQPIHVRGGSIIPMQKAGNTTKTSRLSLWSLVIALDQHGEAEGELYLDDGISVEPNATSNVEFRFAHGVLHAKVSGNYIDGLPLANITIAGAQQAHHGPGGYHGWSGHHGGRPCDTKGSRISHGDGNVMFMTGLEEATRDGAWSKDLTMRLHRGVILTETDKVSPGPEREVGTWGVAGVDEVVDAQDSDNYVPGMVSEPSDLSPSVGENDSQRTQCKYNRKAMMIKSTPISVAAIAMYAAIECPQCPSCARFQLYENGRQRQAPIKMTIIVHAAQSPRAHHAARRKDLCGPKKRTSKKQMDIFMNPIEVPNVNCTAASICLMFAAVARWTSLASLFVTLSSAHRETPWTGYRSETFHENLEALGLLGSHFGSVDVPATYDYIVVGGGTAGLAIARRLSEHHSVAVIEAGSFYEIDNSNFTEIPAQASYYLGKNPALKNPLIDWRQHTTPQPGLLGEPVLYPQGRTLGGGSTRNFLWYQRGSTGSYAKWADQVGDDSYAFASFLEYFKRSVDFTPLPAGTRPANATPKYNESYFSSTGGPLQVSFPEYPSPSASWLALGLNAIGIHELPACMMDGDLLGWAWITNTIEPYLQIRSTAERSFLREALRKTYNLVVYQNHLAKRVLFDKNGRANAVEVQAAGFGSGSVTYMLNATKEVILSAGSFRSPQLLMVSGVGPTATLQDHGIEVLADRPGVGQNMWDHIFFGTTHEAKTVTHSWLGNADFASQAASQYIQNHTGILTNVGGDLLAFEKLPHGALSQSTRSDLDSTFGSDWPDIEILSLDAYTGTLDDFLGGAPDVRNYTSMCIALVAPFSRGNVSIASNDTAIHPVVDPNWLTDPRDQEVAVAGFKRLRAVFAAPGVQPVLLGEESYPGMNVTTDDEILSVLRASSDTIHHAAGTCRMGKVDDPMAVVDPRAQVIGVSGLRVVDASAFPLLPPGHPQSTVYALAEKIAADILDGQS</sequence>
<evidence type="ECO:0000256" key="6">
    <source>
        <dbReference type="ARBA" id="ARBA00023180"/>
    </source>
</evidence>
<dbReference type="GO" id="GO:0004558">
    <property type="term" value="F:alpha-1,4-glucosidase activity"/>
    <property type="evidence" value="ECO:0007669"/>
    <property type="project" value="UniProtKB-EC"/>
</dbReference>
<name>A0A4U0TPC6_9PEZI</name>
<proteinExistence type="inferred from homology"/>
<dbReference type="Pfam" id="PF01055">
    <property type="entry name" value="Glyco_hydro_31_2nd"/>
    <property type="match status" value="1"/>
</dbReference>
<dbReference type="FunFam" id="2.60.40.1180:FF:000001">
    <property type="entry name" value="Maltase-glucoamylase, intestinal"/>
    <property type="match status" value="1"/>
</dbReference>
<keyword evidence="6" id="KW-0325">Glycoprotein</keyword>
<dbReference type="PANTHER" id="PTHR22762">
    <property type="entry name" value="ALPHA-GLUCOSIDASE"/>
    <property type="match status" value="1"/>
</dbReference>
<evidence type="ECO:0000256" key="2">
    <source>
        <dbReference type="ARBA" id="ARBA00007806"/>
    </source>
</evidence>
<keyword evidence="11" id="KW-1185">Reference proteome</keyword>
<protein>
    <recommendedName>
        <fullName evidence="4">alpha-glucosidase</fullName>
        <ecNumber evidence="4">3.2.1.20</ecNumber>
    </recommendedName>
</protein>
<dbReference type="EMBL" id="NAJL01000049">
    <property type="protein sequence ID" value="TKA23921.1"/>
    <property type="molecule type" value="Genomic_DNA"/>
</dbReference>
<comment type="catalytic activity">
    <reaction evidence="1">
        <text>Hydrolysis of terminal, non-reducing (1-&gt;4)-linked alpha-D-glucose residues with release of alpha-D-glucose.</text>
        <dbReference type="EC" id="3.2.1.20"/>
    </reaction>
</comment>
<evidence type="ECO:0000256" key="7">
    <source>
        <dbReference type="ARBA" id="ARBA00023295"/>
    </source>
</evidence>
<dbReference type="InterPro" id="IPR011013">
    <property type="entry name" value="Gal_mutarotase_sf_dom"/>
</dbReference>
<feature type="chain" id="PRO_5020869293" description="alpha-glucosidase" evidence="8">
    <location>
        <begin position="21"/>
        <end position="1780"/>
    </location>
</feature>
<comment type="similarity">
    <text evidence="3">Belongs to the GMC oxidoreductase family.</text>
</comment>
<feature type="domain" description="Glucose-methanol-choline oxidoreductase N-terminal" evidence="9">
    <location>
        <begin position="1482"/>
        <end position="1496"/>
    </location>
</feature>
<dbReference type="GO" id="GO:0005975">
    <property type="term" value="P:carbohydrate metabolic process"/>
    <property type="evidence" value="ECO:0007669"/>
    <property type="project" value="InterPro"/>
</dbReference>
<evidence type="ECO:0000256" key="4">
    <source>
        <dbReference type="ARBA" id="ARBA00012741"/>
    </source>
</evidence>
<dbReference type="InterPro" id="IPR007867">
    <property type="entry name" value="GMC_OxRtase_C"/>
</dbReference>
<keyword evidence="8" id="KW-0732">Signal</keyword>
<dbReference type="SUPFAM" id="SSF51905">
    <property type="entry name" value="FAD/NAD(P)-binding domain"/>
    <property type="match status" value="1"/>
</dbReference>
<dbReference type="Gene3D" id="3.20.20.80">
    <property type="entry name" value="Glycosidases"/>
    <property type="match status" value="2"/>
</dbReference>
<evidence type="ECO:0000256" key="3">
    <source>
        <dbReference type="ARBA" id="ARBA00010790"/>
    </source>
</evidence>
<dbReference type="InterPro" id="IPR036188">
    <property type="entry name" value="FAD/NAD-bd_sf"/>
</dbReference>
<dbReference type="PROSITE" id="PS00624">
    <property type="entry name" value="GMC_OXRED_2"/>
    <property type="match status" value="1"/>
</dbReference>
<dbReference type="Gene3D" id="3.30.560.10">
    <property type="entry name" value="Glucose Oxidase, domain 3"/>
    <property type="match status" value="1"/>
</dbReference>
<evidence type="ECO:0000313" key="11">
    <source>
        <dbReference type="Proteomes" id="UP000308549"/>
    </source>
</evidence>
<dbReference type="CDD" id="cd06602">
    <property type="entry name" value="GH31_MGAM_SI_GAA"/>
    <property type="match status" value="1"/>
</dbReference>
<dbReference type="InterPro" id="IPR013780">
    <property type="entry name" value="Glyco_hydro_b"/>
</dbReference>
<dbReference type="InterPro" id="IPR048395">
    <property type="entry name" value="Glyco_hydro_31_C"/>
</dbReference>
<dbReference type="GO" id="GO:0050660">
    <property type="term" value="F:flavin adenine dinucleotide binding"/>
    <property type="evidence" value="ECO:0007669"/>
    <property type="project" value="InterPro"/>
</dbReference>
<evidence type="ECO:0000256" key="5">
    <source>
        <dbReference type="ARBA" id="ARBA00022801"/>
    </source>
</evidence>
<evidence type="ECO:0000313" key="10">
    <source>
        <dbReference type="EMBL" id="TKA23921.1"/>
    </source>
</evidence>
<reference evidence="10 11" key="1">
    <citation type="submission" date="2017-03" db="EMBL/GenBank/DDBJ databases">
        <title>Genomes of endolithic fungi from Antarctica.</title>
        <authorList>
            <person name="Coleine C."/>
            <person name="Masonjones S."/>
            <person name="Stajich J.E."/>
        </authorList>
    </citation>
    <scope>NUCLEOTIDE SEQUENCE [LARGE SCALE GENOMIC DNA]</scope>
    <source>
        <strain evidence="10 11">CCFEE 6315</strain>
    </source>
</reference>
<keyword evidence="7" id="KW-0326">Glycosidase</keyword>
<evidence type="ECO:0000256" key="1">
    <source>
        <dbReference type="ARBA" id="ARBA00001657"/>
    </source>
</evidence>
<dbReference type="InterPro" id="IPR000322">
    <property type="entry name" value="Glyco_hydro_31_TIM"/>
</dbReference>
<dbReference type="SUPFAM" id="SSF51011">
    <property type="entry name" value="Glycosyl hydrolase domain"/>
    <property type="match status" value="1"/>
</dbReference>
<dbReference type="Gene3D" id="2.60.40.1180">
    <property type="entry name" value="Golgi alpha-mannosidase II"/>
    <property type="match status" value="2"/>
</dbReference>
<dbReference type="InterPro" id="IPR000172">
    <property type="entry name" value="GMC_OxRdtase_N"/>
</dbReference>
<comment type="similarity">
    <text evidence="2">Belongs to the glycosyl hydrolase 31 family.</text>
</comment>
<dbReference type="Pfam" id="PF21365">
    <property type="entry name" value="Glyco_hydro_31_3rd"/>
    <property type="match status" value="1"/>
</dbReference>
<dbReference type="OrthoDB" id="5839090at2759"/>
<keyword evidence="5" id="KW-0378">Hydrolase</keyword>
<dbReference type="PANTHER" id="PTHR22762:SF133">
    <property type="entry name" value="P-TYPE DOMAIN-CONTAINING PROTEIN"/>
    <property type="match status" value="1"/>
</dbReference>